<dbReference type="Gene3D" id="3.40.50.300">
    <property type="entry name" value="P-loop containing nucleotide triphosphate hydrolases"/>
    <property type="match status" value="1"/>
</dbReference>
<keyword evidence="1 3" id="KW-0808">Transferase</keyword>
<accession>A0A518BMT7</accession>
<feature type="region of interest" description="Disordered" evidence="2">
    <location>
        <begin position="1"/>
        <end position="21"/>
    </location>
</feature>
<gene>
    <name evidence="3" type="ORF">Pla133_33960</name>
</gene>
<evidence type="ECO:0000313" key="3">
    <source>
        <dbReference type="EMBL" id="QDU68300.1"/>
    </source>
</evidence>
<dbReference type="KEGG" id="pbap:Pla133_33960"/>
<reference evidence="3 4" key="1">
    <citation type="submission" date="2019-02" db="EMBL/GenBank/DDBJ databases">
        <title>Deep-cultivation of Planctomycetes and their phenomic and genomic characterization uncovers novel biology.</title>
        <authorList>
            <person name="Wiegand S."/>
            <person name="Jogler M."/>
            <person name="Boedeker C."/>
            <person name="Pinto D."/>
            <person name="Vollmers J."/>
            <person name="Rivas-Marin E."/>
            <person name="Kohn T."/>
            <person name="Peeters S.H."/>
            <person name="Heuer A."/>
            <person name="Rast P."/>
            <person name="Oberbeckmann S."/>
            <person name="Bunk B."/>
            <person name="Jeske O."/>
            <person name="Meyerdierks A."/>
            <person name="Storesund J.E."/>
            <person name="Kallscheuer N."/>
            <person name="Luecker S."/>
            <person name="Lage O.M."/>
            <person name="Pohl T."/>
            <person name="Merkel B.J."/>
            <person name="Hornburger P."/>
            <person name="Mueller R.-W."/>
            <person name="Bruemmer F."/>
            <person name="Labrenz M."/>
            <person name="Spormann A.M."/>
            <person name="Op den Camp H."/>
            <person name="Overmann J."/>
            <person name="Amann R."/>
            <person name="Jetten M.S.M."/>
            <person name="Mascher T."/>
            <person name="Medema M.H."/>
            <person name="Devos D.P."/>
            <person name="Kaster A.-K."/>
            <person name="Ovreas L."/>
            <person name="Rohde M."/>
            <person name="Galperin M.Y."/>
            <person name="Jogler C."/>
        </authorList>
    </citation>
    <scope>NUCLEOTIDE SEQUENCE [LARGE SCALE GENOMIC DNA]</scope>
    <source>
        <strain evidence="3 4">Pla133</strain>
    </source>
</reference>
<evidence type="ECO:0000313" key="4">
    <source>
        <dbReference type="Proteomes" id="UP000316921"/>
    </source>
</evidence>
<dbReference type="PANTHER" id="PTHR10605">
    <property type="entry name" value="HEPARAN SULFATE SULFOTRANSFERASE"/>
    <property type="match status" value="1"/>
</dbReference>
<dbReference type="Proteomes" id="UP000316921">
    <property type="component" value="Chromosome"/>
</dbReference>
<dbReference type="InterPro" id="IPR027417">
    <property type="entry name" value="P-loop_NTPase"/>
</dbReference>
<name>A0A518BMT7_9BACT</name>
<dbReference type="InterPro" id="IPR037359">
    <property type="entry name" value="NST/OST"/>
</dbReference>
<sequence>MAPPLRIGRALAGPTPETDGAAAALPAWRGESTRAMPRPLARPLVDGDLAPVPASWRVGPPDFVGLGCGKAGTTWWWCLLEQHPQVVPNRAGEKELHHFSHFDLRGPDAAAIEVYRRAFAAPPGAISGEFTCTYLNQPLAVDWLHAAAPTARCIAMLRNPIDRAVSAYNMLETGRAKLFGLEGEAEHALLAFSLFPEAMQSSLVAGPLERAIELFGRDQVQVLQYERCQRDGAAQFRRTCEFLGIDPSFVPSDLTRPVNDRAYTIAKPDAERRRRLAAYFRHDVERLAGLCPELELGLWPDFT</sequence>
<proteinExistence type="predicted"/>
<dbReference type="GO" id="GO:0008146">
    <property type="term" value="F:sulfotransferase activity"/>
    <property type="evidence" value="ECO:0007669"/>
    <property type="project" value="InterPro"/>
</dbReference>
<protein>
    <submittedName>
        <fullName evidence="3">Sulfotransferase domain protein</fullName>
    </submittedName>
</protein>
<evidence type="ECO:0000256" key="1">
    <source>
        <dbReference type="ARBA" id="ARBA00022679"/>
    </source>
</evidence>
<dbReference type="EMBL" id="CP036287">
    <property type="protein sequence ID" value="QDU68300.1"/>
    <property type="molecule type" value="Genomic_DNA"/>
</dbReference>
<dbReference type="SUPFAM" id="SSF52540">
    <property type="entry name" value="P-loop containing nucleoside triphosphate hydrolases"/>
    <property type="match status" value="1"/>
</dbReference>
<dbReference type="Pfam" id="PF13469">
    <property type="entry name" value="Sulfotransfer_3"/>
    <property type="match status" value="1"/>
</dbReference>
<evidence type="ECO:0000256" key="2">
    <source>
        <dbReference type="SAM" id="MobiDB-lite"/>
    </source>
</evidence>
<dbReference type="PANTHER" id="PTHR10605:SF56">
    <property type="entry name" value="BIFUNCTIONAL HEPARAN SULFATE N-DEACETYLASE_N-SULFOTRANSFERASE"/>
    <property type="match status" value="1"/>
</dbReference>
<keyword evidence="4" id="KW-1185">Reference proteome</keyword>
<dbReference type="AlphaFoldDB" id="A0A518BMT7"/>
<dbReference type="RefSeq" id="WP_419191619.1">
    <property type="nucleotide sequence ID" value="NZ_CP036287.1"/>
</dbReference>
<organism evidence="3 4">
    <name type="scientific">Engelhardtia mirabilis</name>
    <dbReference type="NCBI Taxonomy" id="2528011"/>
    <lineage>
        <taxon>Bacteria</taxon>
        <taxon>Pseudomonadati</taxon>
        <taxon>Planctomycetota</taxon>
        <taxon>Planctomycetia</taxon>
        <taxon>Planctomycetia incertae sedis</taxon>
        <taxon>Engelhardtia</taxon>
    </lineage>
</organism>